<dbReference type="NCBIfam" id="TIGR03184">
    <property type="entry name" value="DNA_S_dndE"/>
    <property type="match status" value="1"/>
</dbReference>
<dbReference type="RefSeq" id="WP_200813384.1">
    <property type="nucleotide sequence ID" value="NZ_FYAK01000002.1"/>
</dbReference>
<dbReference type="AlphaFoldDB" id="A0A1Y6ME81"/>
<keyword evidence="2" id="KW-1185">Reference proteome</keyword>
<evidence type="ECO:0008006" key="3">
    <source>
        <dbReference type="Google" id="ProtNLM"/>
    </source>
</evidence>
<dbReference type="Gene3D" id="1.10.1220.160">
    <property type="entry name" value="DNA sulphur modification protein DndE"/>
    <property type="match status" value="1"/>
</dbReference>
<proteinExistence type="predicted"/>
<evidence type="ECO:0000313" key="2">
    <source>
        <dbReference type="Proteomes" id="UP000195963"/>
    </source>
</evidence>
<reference evidence="2" key="1">
    <citation type="submission" date="2017-06" db="EMBL/GenBank/DDBJ databases">
        <authorList>
            <person name="Rodrigo-Torres L."/>
            <person name="Arahal R.D."/>
            <person name="Lucena T."/>
        </authorList>
    </citation>
    <scope>NUCLEOTIDE SEQUENCE [LARGE SCALE GENOMIC DNA]</scope>
    <source>
        <strain evidence="2">CECT 9190</strain>
    </source>
</reference>
<dbReference type="InterPro" id="IPR038472">
    <property type="entry name" value="DndE_sf"/>
</dbReference>
<name>A0A1Y6ME81_9GAMM</name>
<dbReference type="InterPro" id="IPR014969">
    <property type="entry name" value="DNA_S_DndE"/>
</dbReference>
<dbReference type="EMBL" id="FYAK01000002">
    <property type="protein sequence ID" value="SMY34070.1"/>
    <property type="molecule type" value="Genomic_DNA"/>
</dbReference>
<dbReference type="Proteomes" id="UP000195963">
    <property type="component" value="Unassembled WGS sequence"/>
</dbReference>
<gene>
    <name evidence="1" type="ORF">PMAL9190_01481</name>
</gene>
<sequence length="122" mass="14265">MNIETVRLSEKAKGQLVTVKKKTKIDNWNVLCRWALMLSLKEESIPPHEDIITNSNVEMTWKVFGGEFSDIYLAVLRQRIKKDFGKINEDELNYHFKLHLHRGISYLLSKSKSIDTLIKLSF</sequence>
<accession>A0A1Y6ME81</accession>
<protein>
    <recommendedName>
        <fullName evidence="3">DNA sulfur modification protein DndE</fullName>
    </recommendedName>
</protein>
<dbReference type="Pfam" id="PF08870">
    <property type="entry name" value="DndE"/>
    <property type="match status" value="1"/>
</dbReference>
<organism evidence="1 2">
    <name type="scientific">Photobacterium malacitanum</name>
    <dbReference type="NCBI Taxonomy" id="2204294"/>
    <lineage>
        <taxon>Bacteria</taxon>
        <taxon>Pseudomonadati</taxon>
        <taxon>Pseudomonadota</taxon>
        <taxon>Gammaproteobacteria</taxon>
        <taxon>Vibrionales</taxon>
        <taxon>Vibrionaceae</taxon>
        <taxon>Photobacterium</taxon>
    </lineage>
</organism>
<evidence type="ECO:0000313" key="1">
    <source>
        <dbReference type="EMBL" id="SMY34070.1"/>
    </source>
</evidence>